<evidence type="ECO:0000313" key="2">
    <source>
        <dbReference type="Proteomes" id="UP001079657"/>
    </source>
</evidence>
<reference evidence="1" key="1">
    <citation type="submission" date="2022-12" db="EMBL/GenBank/DDBJ databases">
        <authorList>
            <person name="Wang J."/>
        </authorList>
    </citation>
    <scope>NUCLEOTIDE SEQUENCE</scope>
    <source>
        <strain evidence="1">HY-42-06</strain>
    </source>
</reference>
<dbReference type="RefSeq" id="WP_268051848.1">
    <property type="nucleotide sequence ID" value="NZ_JAPQES010000013.1"/>
</dbReference>
<proteinExistence type="predicted"/>
<sequence>MISNETKMVVAQNCLGYQPRYAITMFSMGTLSESCSNCQNFVSGKCTKGLFDEVMQIINRN</sequence>
<keyword evidence="2" id="KW-1185">Reference proteome</keyword>
<dbReference type="EMBL" id="JAPQES010000013">
    <property type="protein sequence ID" value="MCY6372785.1"/>
    <property type="molecule type" value="Genomic_DNA"/>
</dbReference>
<comment type="caution">
    <text evidence="1">The sequence shown here is derived from an EMBL/GenBank/DDBJ whole genome shotgun (WGS) entry which is preliminary data.</text>
</comment>
<evidence type="ECO:0008006" key="3">
    <source>
        <dbReference type="Google" id="ProtNLM"/>
    </source>
</evidence>
<organism evidence="1 2">
    <name type="scientific">Clostridium ganghwense</name>
    <dbReference type="NCBI Taxonomy" id="312089"/>
    <lineage>
        <taxon>Bacteria</taxon>
        <taxon>Bacillati</taxon>
        <taxon>Bacillota</taxon>
        <taxon>Clostridia</taxon>
        <taxon>Eubacteriales</taxon>
        <taxon>Clostridiaceae</taxon>
        <taxon>Clostridium</taxon>
    </lineage>
</organism>
<evidence type="ECO:0000313" key="1">
    <source>
        <dbReference type="EMBL" id="MCY6372785.1"/>
    </source>
</evidence>
<accession>A0ABT4CUQ8</accession>
<dbReference type="Proteomes" id="UP001079657">
    <property type="component" value="Unassembled WGS sequence"/>
</dbReference>
<protein>
    <recommendedName>
        <fullName evidence="3">Transmembrane protein</fullName>
    </recommendedName>
</protein>
<gene>
    <name evidence="1" type="ORF">OXH55_19520</name>
</gene>
<name>A0ABT4CUQ8_9CLOT</name>